<sequence>MVFCNIPYVPLKIEHLLMYYYDLVPKIELFKSGYGTALKKIPKGTGILRAQEDTETNLNLPNCASILLTIGQFSSHEFRDIHRNYEKHRGLDEPSYETLSFQKDFHLEGDA</sequence>
<accession>A0A7R8CRV9</accession>
<organism evidence="1 2">
    <name type="scientific">Lepeophtheirus salmonis</name>
    <name type="common">Salmon louse</name>
    <name type="synonym">Caligus salmonis</name>
    <dbReference type="NCBI Taxonomy" id="72036"/>
    <lineage>
        <taxon>Eukaryota</taxon>
        <taxon>Metazoa</taxon>
        <taxon>Ecdysozoa</taxon>
        <taxon>Arthropoda</taxon>
        <taxon>Crustacea</taxon>
        <taxon>Multicrustacea</taxon>
        <taxon>Hexanauplia</taxon>
        <taxon>Copepoda</taxon>
        <taxon>Siphonostomatoida</taxon>
        <taxon>Caligidae</taxon>
        <taxon>Lepeophtheirus</taxon>
    </lineage>
</organism>
<dbReference type="AlphaFoldDB" id="A0A7R8CRV9"/>
<gene>
    <name evidence="1" type="ORF">LSAA_6521</name>
</gene>
<protein>
    <submittedName>
        <fullName evidence="1">(salmon louse) hypothetical protein</fullName>
    </submittedName>
</protein>
<reference evidence="1" key="1">
    <citation type="submission" date="2021-02" db="EMBL/GenBank/DDBJ databases">
        <authorList>
            <person name="Bekaert M."/>
        </authorList>
    </citation>
    <scope>NUCLEOTIDE SEQUENCE</scope>
    <source>
        <strain evidence="1">IoA-00</strain>
    </source>
</reference>
<evidence type="ECO:0000313" key="2">
    <source>
        <dbReference type="Proteomes" id="UP000675881"/>
    </source>
</evidence>
<proteinExistence type="predicted"/>
<dbReference type="EMBL" id="HG994581">
    <property type="protein sequence ID" value="CAF2871659.1"/>
    <property type="molecule type" value="Genomic_DNA"/>
</dbReference>
<dbReference type="Proteomes" id="UP000675881">
    <property type="component" value="Chromosome 2"/>
</dbReference>
<evidence type="ECO:0000313" key="1">
    <source>
        <dbReference type="EMBL" id="CAF2871659.1"/>
    </source>
</evidence>
<name>A0A7R8CRV9_LEPSM</name>
<keyword evidence="2" id="KW-1185">Reference proteome</keyword>